<dbReference type="GO" id="GO:0050151">
    <property type="term" value="F:oleate hydratase activity"/>
    <property type="evidence" value="ECO:0007669"/>
    <property type="project" value="InterPro"/>
</dbReference>
<dbReference type="PANTHER" id="PTHR37417">
    <property type="entry name" value="67 KDA MYOSIN-CROSS-REACTIVE ANTIGEN FAMILY PROTEIN (AFU_ORTHOLOGUE AFUA_5G09970)"/>
    <property type="match status" value="1"/>
</dbReference>
<dbReference type="NCBIfam" id="NF010584">
    <property type="entry name" value="PRK13977.1"/>
    <property type="match status" value="1"/>
</dbReference>
<accession>A0A1G7GTL2</accession>
<dbReference type="InterPro" id="IPR010354">
    <property type="entry name" value="Oleate_hydratase"/>
</dbReference>
<protein>
    <submittedName>
        <fullName evidence="2">Oleate hydratase</fullName>
    </submittedName>
</protein>
<dbReference type="EMBL" id="FNBD01000005">
    <property type="protein sequence ID" value="SDE91289.1"/>
    <property type="molecule type" value="Genomic_DNA"/>
</dbReference>
<evidence type="ECO:0000313" key="3">
    <source>
        <dbReference type="Proteomes" id="UP000182114"/>
    </source>
</evidence>
<name>A0A1G7GTL2_9FLAO</name>
<dbReference type="Pfam" id="PF06100">
    <property type="entry name" value="MCRA"/>
    <property type="match status" value="1"/>
</dbReference>
<dbReference type="AlphaFoldDB" id="A0A1G7GTL2"/>
<dbReference type="GO" id="GO:0006631">
    <property type="term" value="P:fatty acid metabolic process"/>
    <property type="evidence" value="ECO:0007669"/>
    <property type="project" value="InterPro"/>
</dbReference>
<keyword evidence="3" id="KW-1185">Reference proteome</keyword>
<keyword evidence="1" id="KW-0812">Transmembrane</keyword>
<keyword evidence="1" id="KW-0472">Membrane</keyword>
<organism evidence="2 3">
    <name type="scientific">Cellulophaga baltica</name>
    <dbReference type="NCBI Taxonomy" id="76594"/>
    <lineage>
        <taxon>Bacteria</taxon>
        <taxon>Pseudomonadati</taxon>
        <taxon>Bacteroidota</taxon>
        <taxon>Flavobacteriia</taxon>
        <taxon>Flavobacteriales</taxon>
        <taxon>Flavobacteriaceae</taxon>
        <taxon>Cellulophaga</taxon>
    </lineage>
</organism>
<sequence length="554" mass="61983">MSCKPDFYQVLGLLAVLPLCYIIVELKRVKMSKETIKAYCLGGGLGSLAAAAFMIRDGGMLGSQITIFEKLPSLGGCLDGARLEDGSYSLRGGRMLTTDAYECFWGLFQDIPSIHNKGISVNEETIAFNKKHIAHSQARLVDKNRHIVDTATMNFTMHDRLEFLTLLEASEEKLGTSKITDWLSPEFFTTNFWYMWQTTFAFEPWHSAVEFKRYLHRFMNEFPRINTLAGVKRTEYNQYDSLVRPLQAWLQEKGVNFELATTVDDIAVEEIDGKVTVISVSVIGPKGAKQVAVAPDDLVIFQNGSMVDASSIGSMEQAPAKITKADSKGWTLWEKLAKGRPDFGNPAPFNTSIPESFWESFTVTFKTSEFFDKLEKMSGNKAGTGGLVTFKDSSWLMSVVLYNQPHFIGQPDDVFILWGYALYGNRVGDFVPKTMIECNGQEILTELAGHLNFDDSVFEGAICVPCRMPYITSMFMPRATSDRPKPVPASSKNLAFVSQFVEIPDDVVFTVEYSVRAAQTAVYQLLNIDREIPKITKHDKSPKVLLDSVIKSFA</sequence>
<feature type="transmembrane region" description="Helical" evidence="1">
    <location>
        <begin position="6"/>
        <end position="24"/>
    </location>
</feature>
<evidence type="ECO:0000313" key="2">
    <source>
        <dbReference type="EMBL" id="SDE91289.1"/>
    </source>
</evidence>
<dbReference type="InterPro" id="IPR036188">
    <property type="entry name" value="FAD/NAD-bd_sf"/>
</dbReference>
<reference evidence="3" key="1">
    <citation type="submission" date="2016-10" db="EMBL/GenBank/DDBJ databases">
        <authorList>
            <person name="Varghese N."/>
            <person name="Submissions S."/>
        </authorList>
    </citation>
    <scope>NUCLEOTIDE SEQUENCE [LARGE SCALE GENOMIC DNA]</scope>
    <source>
        <strain evidence="3">DSM 24729</strain>
    </source>
</reference>
<dbReference type="Proteomes" id="UP000182114">
    <property type="component" value="Unassembled WGS sequence"/>
</dbReference>
<proteinExistence type="predicted"/>
<dbReference type="Gene3D" id="3.50.50.60">
    <property type="entry name" value="FAD/NAD(P)-binding domain"/>
    <property type="match status" value="3"/>
</dbReference>
<feature type="transmembrane region" description="Helical" evidence="1">
    <location>
        <begin position="36"/>
        <end position="55"/>
    </location>
</feature>
<dbReference type="GO" id="GO:0071949">
    <property type="term" value="F:FAD binding"/>
    <property type="evidence" value="ECO:0007669"/>
    <property type="project" value="InterPro"/>
</dbReference>
<gene>
    <name evidence="2" type="ORF">SAMN04487992_10541</name>
</gene>
<evidence type="ECO:0000256" key="1">
    <source>
        <dbReference type="SAM" id="Phobius"/>
    </source>
</evidence>
<keyword evidence="1" id="KW-1133">Transmembrane helix</keyword>
<dbReference type="SUPFAM" id="SSF51905">
    <property type="entry name" value="FAD/NAD(P)-binding domain"/>
    <property type="match status" value="1"/>
</dbReference>
<dbReference type="PANTHER" id="PTHR37417:SF2">
    <property type="entry name" value="67 KDA MYOSIN-CROSS-REACTIVE ANTIGEN FAMILY PROTEIN (AFU_ORTHOLOGUE AFUA_5G09970)"/>
    <property type="match status" value="1"/>
</dbReference>